<organism evidence="1 2">
    <name type="scientific">Candidatus Uhrbacteria bacterium GW2011_GWC2_41_11</name>
    <dbReference type="NCBI Taxonomy" id="1618985"/>
    <lineage>
        <taxon>Bacteria</taxon>
        <taxon>Candidatus Uhriibacteriota</taxon>
    </lineage>
</organism>
<reference evidence="1 2" key="1">
    <citation type="journal article" date="2015" name="Nature">
        <title>rRNA introns, odd ribosomes, and small enigmatic genomes across a large radiation of phyla.</title>
        <authorList>
            <person name="Brown C.T."/>
            <person name="Hug L.A."/>
            <person name="Thomas B.C."/>
            <person name="Sharon I."/>
            <person name="Castelle C.J."/>
            <person name="Singh A."/>
            <person name="Wilkins M.J."/>
            <person name="Williams K.H."/>
            <person name="Banfield J.F."/>
        </authorList>
    </citation>
    <scope>NUCLEOTIDE SEQUENCE [LARGE SCALE GENOMIC DNA]</scope>
</reference>
<dbReference type="Proteomes" id="UP000034616">
    <property type="component" value="Unassembled WGS sequence"/>
</dbReference>
<gene>
    <name evidence="1" type="ORF">UU35_C0013G0022</name>
</gene>
<name>A0A0G0XFC8_9BACT</name>
<sequence length="407" mass="47380">MSFQEYPVSSIEHQVDYHADSISKLKQIQDLLRQEGISTQTIEIPHGTIFKHAILFPYQYTGSEPLVRAYRGINQLDTSLLQQVSYALRSREENADSIQILEHARQEVALLTSQPTYKNLLKYIEAVWPDLTDKEIRRLQEDLESIEDDVLSGFSLRLCLVHKTFGFTGGHYTDTGIPPYISVSTDPIEATNYGEKGLMILDLPLSKYEALTGKAKGEISVKGDIPKEWIVAVLPRTTLLNLKKEEQEKDINQTLRVIETKIPHKVLEEKDVEEQFKMIRKQEEKDDLKHHEEDIRDIQTQRIKRLFRTYTDLTPTSEEIMRLQKQESIDAYTATKRALYDILATQYEKVTGRSRKELEEFMIFDTVCDPSTYITQDLYYERKVVTETMLKKLAQLVTYQEMRQKDM</sequence>
<comment type="caution">
    <text evidence="1">The sequence shown here is derived from an EMBL/GenBank/DDBJ whole genome shotgun (WGS) entry which is preliminary data.</text>
</comment>
<evidence type="ECO:0000313" key="2">
    <source>
        <dbReference type="Proteomes" id="UP000034616"/>
    </source>
</evidence>
<protein>
    <submittedName>
        <fullName evidence="1">Uncharacterized protein</fullName>
    </submittedName>
</protein>
<dbReference type="EMBL" id="LCAH01000013">
    <property type="protein sequence ID" value="KKR86447.1"/>
    <property type="molecule type" value="Genomic_DNA"/>
</dbReference>
<dbReference type="AlphaFoldDB" id="A0A0G0XFC8"/>
<evidence type="ECO:0000313" key="1">
    <source>
        <dbReference type="EMBL" id="KKR86447.1"/>
    </source>
</evidence>
<accession>A0A0G0XFC8</accession>
<proteinExistence type="predicted"/>